<evidence type="ECO:0000256" key="2">
    <source>
        <dbReference type="ARBA" id="ARBA00004319"/>
    </source>
</evidence>
<dbReference type="OrthoDB" id="10264505at2759"/>
<evidence type="ECO:0000256" key="1">
    <source>
        <dbReference type="ARBA" id="ARBA00001182"/>
    </source>
</evidence>
<protein>
    <recommendedName>
        <fullName evidence="11">Protein disulfide-isomerase A6 homolog</fullName>
        <ecNumber evidence="4">5.3.4.1</ecNumber>
    </recommendedName>
</protein>
<dbReference type="CTD" id="9478"/>
<dbReference type="AlphaFoldDB" id="A0A6J1TBG6"/>
<dbReference type="GO" id="GO:0015035">
    <property type="term" value="F:protein-disulfide reductase activity"/>
    <property type="evidence" value="ECO:0007669"/>
    <property type="project" value="TreeGrafter"/>
</dbReference>
<evidence type="ECO:0000256" key="9">
    <source>
        <dbReference type="ARBA" id="ARBA00023235"/>
    </source>
</evidence>
<dbReference type="GO" id="GO:0003756">
    <property type="term" value="F:protein disulfide isomerase activity"/>
    <property type="evidence" value="ECO:0007669"/>
    <property type="project" value="UniProtKB-EC"/>
</dbReference>
<evidence type="ECO:0000256" key="4">
    <source>
        <dbReference type="ARBA" id="ARBA00012723"/>
    </source>
</evidence>
<dbReference type="GeneID" id="113213995"/>
<evidence type="ECO:0000256" key="12">
    <source>
        <dbReference type="RuleBase" id="RU004208"/>
    </source>
</evidence>
<feature type="signal peptide" evidence="14">
    <location>
        <begin position="1"/>
        <end position="18"/>
    </location>
</feature>
<dbReference type="GO" id="GO:0005788">
    <property type="term" value="C:endoplasmic reticulum lumen"/>
    <property type="evidence" value="ECO:0007669"/>
    <property type="project" value="UniProtKB-SubCell"/>
</dbReference>
<name>A0A6J1TBG6_FRAOC</name>
<comment type="catalytic activity">
    <reaction evidence="1">
        <text>Catalyzes the rearrangement of -S-S- bonds in proteins.</text>
        <dbReference type="EC" id="5.3.4.1"/>
    </reaction>
</comment>
<reference evidence="17" key="1">
    <citation type="submission" date="2025-08" db="UniProtKB">
        <authorList>
            <consortium name="RefSeq"/>
        </authorList>
    </citation>
    <scope>IDENTIFICATION</scope>
    <source>
        <tissue evidence="17">Whole organism</tissue>
    </source>
</reference>
<dbReference type="CDD" id="cd02983">
    <property type="entry name" value="P5_C"/>
    <property type="match status" value="1"/>
</dbReference>
<dbReference type="InterPro" id="IPR017937">
    <property type="entry name" value="Thioredoxin_CS"/>
</dbReference>
<dbReference type="PANTHER" id="PTHR45815:SF3">
    <property type="entry name" value="PROTEIN DISULFIDE-ISOMERASE A6"/>
    <property type="match status" value="1"/>
</dbReference>
<comment type="subcellular location">
    <subcellularLocation>
        <location evidence="2">Endoplasmic reticulum lumen</location>
    </subcellularLocation>
</comment>
<keyword evidence="5 14" id="KW-0732">Signal</keyword>
<dbReference type="InterPro" id="IPR013766">
    <property type="entry name" value="Thioredoxin_domain"/>
</dbReference>
<evidence type="ECO:0000259" key="15">
    <source>
        <dbReference type="PROSITE" id="PS51352"/>
    </source>
</evidence>
<dbReference type="CDD" id="cd03001">
    <property type="entry name" value="PDI_a_P5"/>
    <property type="match status" value="2"/>
</dbReference>
<proteinExistence type="inferred from homology"/>
<dbReference type="KEGG" id="foc:113213995"/>
<feature type="chain" id="PRO_5026992490" description="Protein disulfide-isomerase A6 homolog" evidence="14">
    <location>
        <begin position="19"/>
        <end position="434"/>
    </location>
</feature>
<dbReference type="FunFam" id="3.40.30.10:FF:000050">
    <property type="entry name" value="protein disulfide-isomerase A6 isoform X1"/>
    <property type="match status" value="1"/>
</dbReference>
<feature type="domain" description="Thioredoxin" evidence="15">
    <location>
        <begin position="8"/>
        <end position="132"/>
    </location>
</feature>
<evidence type="ECO:0000256" key="5">
    <source>
        <dbReference type="ARBA" id="ARBA00022729"/>
    </source>
</evidence>
<keyword evidence="7" id="KW-0256">Endoplasmic reticulum</keyword>
<dbReference type="EC" id="5.3.4.1" evidence="4"/>
<feature type="domain" description="Thioredoxin" evidence="15">
    <location>
        <begin position="148"/>
        <end position="265"/>
    </location>
</feature>
<dbReference type="Proteomes" id="UP000504606">
    <property type="component" value="Unplaced"/>
</dbReference>
<keyword evidence="8" id="KW-1015">Disulfide bond</keyword>
<comment type="similarity">
    <text evidence="3 12">Belongs to the protein disulfide isomerase family.</text>
</comment>
<dbReference type="GO" id="GO:0034976">
    <property type="term" value="P:response to endoplasmic reticulum stress"/>
    <property type="evidence" value="ECO:0007669"/>
    <property type="project" value="TreeGrafter"/>
</dbReference>
<dbReference type="InterPro" id="IPR036249">
    <property type="entry name" value="Thioredoxin-like_sf"/>
</dbReference>
<dbReference type="Pfam" id="PF00085">
    <property type="entry name" value="Thioredoxin"/>
    <property type="match status" value="2"/>
</dbReference>
<dbReference type="SUPFAM" id="SSF52833">
    <property type="entry name" value="Thioredoxin-like"/>
    <property type="match status" value="3"/>
</dbReference>
<dbReference type="RefSeq" id="XP_026289010.1">
    <property type="nucleotide sequence ID" value="XM_026433225.2"/>
</dbReference>
<keyword evidence="10" id="KW-0676">Redox-active center</keyword>
<keyword evidence="6" id="KW-0677">Repeat</keyword>
<dbReference type="PROSITE" id="PS51352">
    <property type="entry name" value="THIOREDOXIN_2"/>
    <property type="match status" value="2"/>
</dbReference>
<evidence type="ECO:0000313" key="17">
    <source>
        <dbReference type="RefSeq" id="XP_026289010.1"/>
    </source>
</evidence>
<evidence type="ECO:0000256" key="10">
    <source>
        <dbReference type="ARBA" id="ARBA00023284"/>
    </source>
</evidence>
<evidence type="ECO:0000256" key="13">
    <source>
        <dbReference type="SAM" id="MobiDB-lite"/>
    </source>
</evidence>
<dbReference type="PRINTS" id="PR00421">
    <property type="entry name" value="THIOREDOXIN"/>
</dbReference>
<dbReference type="FunFam" id="3.40.30.10:FF:000032">
    <property type="entry name" value="Protein disulfide-isomerase A6 homolog"/>
    <property type="match status" value="1"/>
</dbReference>
<evidence type="ECO:0000256" key="14">
    <source>
        <dbReference type="SAM" id="SignalP"/>
    </source>
</evidence>
<evidence type="ECO:0000256" key="7">
    <source>
        <dbReference type="ARBA" id="ARBA00022824"/>
    </source>
</evidence>
<evidence type="ECO:0000256" key="11">
    <source>
        <dbReference type="ARBA" id="ARBA00067226"/>
    </source>
</evidence>
<feature type="region of interest" description="Disordered" evidence="13">
    <location>
        <begin position="135"/>
        <end position="154"/>
    </location>
</feature>
<dbReference type="PANTHER" id="PTHR45815">
    <property type="entry name" value="PROTEIN DISULFIDE-ISOMERASE A6"/>
    <property type="match status" value="1"/>
</dbReference>
<keyword evidence="9" id="KW-0413">Isomerase</keyword>
<gene>
    <name evidence="17" type="primary">LOC113213995</name>
</gene>
<evidence type="ECO:0000256" key="3">
    <source>
        <dbReference type="ARBA" id="ARBA00006347"/>
    </source>
</evidence>
<organism evidence="16 17">
    <name type="scientific">Frankliniella occidentalis</name>
    <name type="common">Western flower thrips</name>
    <name type="synonym">Euthrips occidentalis</name>
    <dbReference type="NCBI Taxonomy" id="133901"/>
    <lineage>
        <taxon>Eukaryota</taxon>
        <taxon>Metazoa</taxon>
        <taxon>Ecdysozoa</taxon>
        <taxon>Arthropoda</taxon>
        <taxon>Hexapoda</taxon>
        <taxon>Insecta</taxon>
        <taxon>Pterygota</taxon>
        <taxon>Neoptera</taxon>
        <taxon>Paraneoptera</taxon>
        <taxon>Thysanoptera</taxon>
        <taxon>Terebrantia</taxon>
        <taxon>Thripoidea</taxon>
        <taxon>Thripidae</taxon>
        <taxon>Frankliniella</taxon>
    </lineage>
</organism>
<keyword evidence="16" id="KW-1185">Reference proteome</keyword>
<evidence type="ECO:0000256" key="6">
    <source>
        <dbReference type="ARBA" id="ARBA00022737"/>
    </source>
</evidence>
<evidence type="ECO:0000256" key="8">
    <source>
        <dbReference type="ARBA" id="ARBA00023157"/>
    </source>
</evidence>
<dbReference type="Pfam" id="PF24541">
    <property type="entry name" value="Thioredox_PDIA6_C"/>
    <property type="match status" value="1"/>
</dbReference>
<dbReference type="NCBIfam" id="TIGR01126">
    <property type="entry name" value="pdi_dom"/>
    <property type="match status" value="2"/>
</dbReference>
<dbReference type="InterPro" id="IPR057305">
    <property type="entry name" value="Thioredox_PDIA6_C"/>
</dbReference>
<dbReference type="InterPro" id="IPR005788">
    <property type="entry name" value="PDI_thioredoxin-like_dom"/>
</dbReference>
<sequence length="434" mass="47499">MHQLVCLFLATLVSSSVALYPSSSDVVELTPDNFERRVIQSDEVWIVEFFAPWCGHCKNLVPEYSKAASQLKGVVKVGAVDADQHKSLGGQYGVRGFPSIKIFGANKRKPEDYNGARTAKGFVDAALDAIRKKIDTQGGSSGGGSSGSGNKDSKDVVELTDSNFEDLVLKSEDMWLVEFYAPWCGHCKNLAPQWASAATELKGKVKLGALDATVHQLIASRYRIEGYPTIKYFAAGKKDSDSVQDYTGGRVSKDIVEWAMEKFADNIKPPEIKQLVSQAVLKEACEEHPLCVVSVLPHILDCQSKCRNDYLNILQSMGEKFKNKMWGWVWSEAGAQSDLESALDIGGFGYPAMAVVNTKKMKYSILRGSFSSDGIKEFLRDLSFGRGSTAPVKGASLPSTNSVDPWDGKDGELPAEEDIDLSDVELDDLPKEEL</sequence>
<feature type="compositionally biased region" description="Acidic residues" evidence="13">
    <location>
        <begin position="413"/>
        <end position="427"/>
    </location>
</feature>
<evidence type="ECO:0000313" key="16">
    <source>
        <dbReference type="Proteomes" id="UP000504606"/>
    </source>
</evidence>
<accession>A0A6J1TBG6</accession>
<dbReference type="Gene3D" id="3.40.30.10">
    <property type="entry name" value="Glutaredoxin"/>
    <property type="match status" value="3"/>
</dbReference>
<feature type="region of interest" description="Disordered" evidence="13">
    <location>
        <begin position="391"/>
        <end position="434"/>
    </location>
</feature>
<dbReference type="PROSITE" id="PS00194">
    <property type="entry name" value="THIOREDOXIN_1"/>
    <property type="match status" value="2"/>
</dbReference>